<comment type="pathway">
    <text evidence="5 6">tRNA modification; 5-methoxycarbonylmethyl-2-thiouridine-tRNA biosynthesis.</text>
</comment>
<comment type="function">
    <text evidence="5">Acts as a sulfur carrier required for 2-thiolation of mcm(5)S(2)U at tRNA wobble positions of cytosolic tRNA(Lys), tRNA(Glu) and tRNA(Gln). Serves as sulfur donor in tRNA 2-thiolation reaction by being thiocarboxylated (-COSH) at its C-terminus by the MOCS3/UBA4 homolog. The sulfur is then transferred to tRNA to form 2-thiolation of mcm(5)S(2)U. Also acts as a ubiquitin-like protein (UBL) that is covalently conjugated via an isopeptide bond to lysine residues of target proteins. The thiocarboxylated form serves as substrate for conjugation and oxidative stress specifically induces the formation of UBL-protein conjugates.</text>
</comment>
<reference evidence="7" key="1">
    <citation type="journal article" date="2022" name="bioRxiv">
        <title>Genomics of Preaxostyla Flagellates Illuminates Evolutionary Transitions and the Path Towards Mitochondrial Loss.</title>
        <authorList>
            <person name="Novak L.V.F."/>
            <person name="Treitli S.C."/>
            <person name="Pyrih J."/>
            <person name="Halakuc P."/>
            <person name="Pipaliya S.V."/>
            <person name="Vacek V."/>
            <person name="Brzon O."/>
            <person name="Soukal P."/>
            <person name="Eme L."/>
            <person name="Dacks J.B."/>
            <person name="Karnkowska A."/>
            <person name="Elias M."/>
            <person name="Hampl V."/>
        </authorList>
    </citation>
    <scope>NUCLEOTIDE SEQUENCE</scope>
    <source>
        <strain evidence="7">RCP-MX</strain>
    </source>
</reference>
<feature type="modified residue" description="1-thioglycine" evidence="5">
    <location>
        <position position="94"/>
    </location>
</feature>
<dbReference type="PANTHER" id="PTHR14986">
    <property type="entry name" value="RURM1 PROTEIN"/>
    <property type="match status" value="1"/>
</dbReference>
<keyword evidence="1 5" id="KW-0963">Cytoplasm</keyword>
<comment type="caution">
    <text evidence="7">The sequence shown here is derived from an EMBL/GenBank/DDBJ whole genome shotgun (WGS) entry which is preliminary data.</text>
</comment>
<gene>
    <name evidence="7" type="ORF">PAPYR_2936</name>
</gene>
<evidence type="ECO:0000256" key="3">
    <source>
        <dbReference type="ARBA" id="ARBA00022694"/>
    </source>
</evidence>
<evidence type="ECO:0000256" key="5">
    <source>
        <dbReference type="HAMAP-Rule" id="MF_03048"/>
    </source>
</evidence>
<comment type="similarity">
    <text evidence="5 6">Belongs to the URM1 family.</text>
</comment>
<dbReference type="Proteomes" id="UP001141327">
    <property type="component" value="Unassembled WGS sequence"/>
</dbReference>
<comment type="PTM">
    <text evidence="5">C-terminal thiocarboxylation occurs in 2 steps, it is first acyl-adenylated (-COAMP) via the hesA/moeB/thiF part of the MOCS3/UBA4 homolog, then thiocarboxylated (-COSH) via the rhodanese domain of the MOCS3/UBA4 homolog.</text>
</comment>
<name>A0ABQ8UNE8_9EUKA</name>
<proteinExistence type="inferred from homology"/>
<dbReference type="InterPro" id="IPR012675">
    <property type="entry name" value="Beta-grasp_dom_sf"/>
</dbReference>
<organism evidence="7 8">
    <name type="scientific">Paratrimastix pyriformis</name>
    <dbReference type="NCBI Taxonomy" id="342808"/>
    <lineage>
        <taxon>Eukaryota</taxon>
        <taxon>Metamonada</taxon>
        <taxon>Preaxostyla</taxon>
        <taxon>Paratrimastigidae</taxon>
        <taxon>Paratrimastix</taxon>
    </lineage>
</organism>
<keyword evidence="8" id="KW-1185">Reference proteome</keyword>
<keyword evidence="3 5" id="KW-0819">tRNA processing</keyword>
<evidence type="ECO:0000313" key="7">
    <source>
        <dbReference type="EMBL" id="KAJ4460708.1"/>
    </source>
</evidence>
<dbReference type="InterPro" id="IPR015221">
    <property type="entry name" value="Urm1"/>
</dbReference>
<comment type="subcellular location">
    <subcellularLocation>
        <location evidence="5 6">Cytoplasm</location>
    </subcellularLocation>
</comment>
<evidence type="ECO:0000256" key="2">
    <source>
        <dbReference type="ARBA" id="ARBA00022499"/>
    </source>
</evidence>
<evidence type="ECO:0000256" key="4">
    <source>
        <dbReference type="ARBA" id="ARBA00022786"/>
    </source>
</evidence>
<dbReference type="InterPro" id="IPR016155">
    <property type="entry name" value="Mopterin_synth/thiamin_S_b"/>
</dbReference>
<dbReference type="SUPFAM" id="SSF54285">
    <property type="entry name" value="MoaD/ThiS"/>
    <property type="match status" value="1"/>
</dbReference>
<feature type="cross-link" description="Glycyl lysine isopeptide (Gly-Lys) (interchain with K-? in acceptor proteins)" evidence="5">
    <location>
        <position position="94"/>
    </location>
</feature>
<keyword evidence="4 5" id="KW-0833">Ubl conjugation pathway</keyword>
<evidence type="ECO:0000256" key="1">
    <source>
        <dbReference type="ARBA" id="ARBA00022490"/>
    </source>
</evidence>
<evidence type="ECO:0000313" key="8">
    <source>
        <dbReference type="Proteomes" id="UP001141327"/>
    </source>
</evidence>
<accession>A0ABQ8UNE8</accession>
<dbReference type="HAMAP" id="MF_03048">
    <property type="entry name" value="Urm1"/>
    <property type="match status" value="1"/>
</dbReference>
<evidence type="ECO:0000256" key="6">
    <source>
        <dbReference type="RuleBase" id="RU361182"/>
    </source>
</evidence>
<protein>
    <recommendedName>
        <fullName evidence="5">Ubiquitin-related modifier 1 homolog</fullName>
    </recommendedName>
</protein>
<keyword evidence="2 5" id="KW-1017">Isopeptide bond</keyword>
<dbReference type="EMBL" id="JAPMOS010000011">
    <property type="protein sequence ID" value="KAJ4460708.1"/>
    <property type="molecule type" value="Genomic_DNA"/>
</dbReference>
<dbReference type="Pfam" id="PF09138">
    <property type="entry name" value="Urm1"/>
    <property type="match status" value="1"/>
</dbReference>
<dbReference type="Gene3D" id="3.10.20.30">
    <property type="match status" value="1"/>
</dbReference>
<sequence length="94" mass="10268">MVLVHLGVSGGLEPLFGCSDKDIQLPANATVRTAITWVRDNLLNGDTEHQFMIDNQIRPGILVLYNDADCELVGMDQALQDRDSLSFISTIHGG</sequence>